<dbReference type="RefSeq" id="YP_009599437.1">
    <property type="nucleotide sequence ID" value="NC_041916.1"/>
</dbReference>
<accession>A0A1Q2U2Z7</accession>
<keyword evidence="2" id="KW-1185">Reference proteome</keyword>
<organism evidence="1 2">
    <name type="scientific">Vibrio phage pTD1</name>
    <dbReference type="NCBI Taxonomy" id="1938577"/>
    <lineage>
        <taxon>Viruses</taxon>
        <taxon>Duplodnaviria</taxon>
        <taxon>Heunggongvirae</taxon>
        <taxon>Uroviricota</taxon>
        <taxon>Caudoviricetes</taxon>
        <taxon>Chimalliviridae</taxon>
        <taxon>Gorgonvirinae</taxon>
        <taxon>Tidunavirus</taxon>
        <taxon>Tidunavirus pTD1</taxon>
    </lineage>
</organism>
<dbReference type="SUPFAM" id="SSF54060">
    <property type="entry name" value="His-Me finger endonucleases"/>
    <property type="match status" value="1"/>
</dbReference>
<protein>
    <submittedName>
        <fullName evidence="1">Uncharacterized protein</fullName>
    </submittedName>
</protein>
<dbReference type="GeneID" id="40075166"/>
<reference evidence="1 2" key="1">
    <citation type="submission" date="2017-01" db="EMBL/GenBank/DDBJ databases">
        <title>Complete Genome Sequence of Vibrio Parahaemolyticus Bacteriophage pTD1.</title>
        <authorList>
            <person name="Midorikawa Y."/>
            <person name="Sano M."/>
        </authorList>
    </citation>
    <scope>NUCLEOTIDE SEQUENCE [LARGE SCALE GENOMIC DNA]</scope>
    <source>
        <strain evidence="1">PTD1</strain>
    </source>
</reference>
<proteinExistence type="predicted"/>
<evidence type="ECO:0000313" key="2">
    <source>
        <dbReference type="Proteomes" id="UP000221243"/>
    </source>
</evidence>
<dbReference type="Gene3D" id="3.90.75.20">
    <property type="match status" value="1"/>
</dbReference>
<dbReference type="InterPro" id="IPR044925">
    <property type="entry name" value="His-Me_finger_sf"/>
</dbReference>
<dbReference type="OrthoDB" id="32551at10239"/>
<sequence length="156" mass="18188">MLVEKFLASSLFPKDVLDKTMHEMFLKSEPAGRSRILFDHLSEAVSDDPDYELWSPHFQWDDTYFEIPGLYISSKGRVYDSSRGQFRKLTVNKDTGYNEYSYKVDKETKVIRVDRAVGSIFVPSFLPVGLTQLAPLHKDYDLTNNEYSNLEWNLKF</sequence>
<evidence type="ECO:0000313" key="1">
    <source>
        <dbReference type="EMBL" id="BAW98359.1"/>
    </source>
</evidence>
<dbReference type="KEGG" id="vg:40075166"/>
<dbReference type="EMBL" id="AP017972">
    <property type="protein sequence ID" value="BAW98359.1"/>
    <property type="molecule type" value="Genomic_DNA"/>
</dbReference>
<dbReference type="Proteomes" id="UP000221243">
    <property type="component" value="Segment"/>
</dbReference>
<name>A0A1Q2U2Z7_9CAUD</name>